<proteinExistence type="predicted"/>
<protein>
    <submittedName>
        <fullName evidence="2">ENV1 protein</fullName>
    </submittedName>
</protein>
<reference evidence="2 3" key="1">
    <citation type="submission" date="2019-09" db="EMBL/GenBank/DDBJ databases">
        <title>Bird 10,000 Genomes (B10K) Project - Family phase.</title>
        <authorList>
            <person name="Zhang G."/>
        </authorList>
    </citation>
    <scope>NUCLEOTIDE SEQUENCE [LARGE SCALE GENOMIC DNA]</scope>
    <source>
        <strain evidence="2">B10K-DU-029-53</strain>
    </source>
</reference>
<keyword evidence="1" id="KW-1133">Transmembrane helix</keyword>
<dbReference type="Pfam" id="PF00429">
    <property type="entry name" value="TLV_coat"/>
    <property type="match status" value="1"/>
</dbReference>
<dbReference type="OrthoDB" id="9633697at2759"/>
<keyword evidence="1" id="KW-0472">Membrane</keyword>
<keyword evidence="1" id="KW-0812">Transmembrane</keyword>
<organism evidence="2 3">
    <name type="scientific">Climacteris rufus</name>
    <name type="common">rufous treecreeper</name>
    <dbReference type="NCBI Taxonomy" id="47695"/>
    <lineage>
        <taxon>Eukaryota</taxon>
        <taxon>Metazoa</taxon>
        <taxon>Chordata</taxon>
        <taxon>Craniata</taxon>
        <taxon>Vertebrata</taxon>
        <taxon>Euteleostomi</taxon>
        <taxon>Archelosauria</taxon>
        <taxon>Archosauria</taxon>
        <taxon>Dinosauria</taxon>
        <taxon>Saurischia</taxon>
        <taxon>Theropoda</taxon>
        <taxon>Coelurosauria</taxon>
        <taxon>Aves</taxon>
        <taxon>Neognathae</taxon>
        <taxon>Neoaves</taxon>
        <taxon>Telluraves</taxon>
        <taxon>Australaves</taxon>
        <taxon>Passeriformes</taxon>
        <taxon>Climacteridae</taxon>
        <taxon>Climacteris</taxon>
    </lineage>
</organism>
<keyword evidence="3" id="KW-1185">Reference proteome</keyword>
<evidence type="ECO:0000313" key="2">
    <source>
        <dbReference type="EMBL" id="NWW83491.1"/>
    </source>
</evidence>
<evidence type="ECO:0000313" key="3">
    <source>
        <dbReference type="Proteomes" id="UP000580879"/>
    </source>
</evidence>
<feature type="transmembrane region" description="Helical" evidence="1">
    <location>
        <begin position="12"/>
        <end position="33"/>
    </location>
</feature>
<evidence type="ECO:0000256" key="1">
    <source>
        <dbReference type="SAM" id="Phobius"/>
    </source>
</evidence>
<dbReference type="EMBL" id="VZRZ01009207">
    <property type="protein sequence ID" value="NWW83491.1"/>
    <property type="molecule type" value="Genomic_DNA"/>
</dbReference>
<feature type="non-terminal residue" evidence="2">
    <location>
        <position position="80"/>
    </location>
</feature>
<dbReference type="AlphaFoldDB" id="A0A7K6RBV2"/>
<name>A0A7K6RBV2_9PASS</name>
<sequence>WFSQSPWLTTLLSTLASPLILLIVSLTFGPYILNKIIALVKNRLEAAHLMIFREECQQIEKVSPAITRAQVILERFNRKI</sequence>
<dbReference type="Proteomes" id="UP000580879">
    <property type="component" value="Unassembled WGS sequence"/>
</dbReference>
<dbReference type="InterPro" id="IPR018154">
    <property type="entry name" value="TLV/ENV_coat_polyprotein"/>
</dbReference>
<gene>
    <name evidence="2" type="primary">Env1_3</name>
    <name evidence="2" type="ORF">CLIRUF_R15499</name>
</gene>
<feature type="non-terminal residue" evidence="2">
    <location>
        <position position="1"/>
    </location>
</feature>
<accession>A0A7K6RBV2</accession>
<comment type="caution">
    <text evidence="2">The sequence shown here is derived from an EMBL/GenBank/DDBJ whole genome shotgun (WGS) entry which is preliminary data.</text>
</comment>